<feature type="transmembrane region" description="Helical" evidence="7">
    <location>
        <begin position="234"/>
        <end position="261"/>
    </location>
</feature>
<dbReference type="InterPro" id="IPR007782">
    <property type="entry name" value="VKG_COase"/>
</dbReference>
<dbReference type="PANTHER" id="PTHR12639">
    <property type="entry name" value="VITAMIN K-DEPENDENT GAMMA-CARBOXYLASE"/>
    <property type="match status" value="1"/>
</dbReference>
<gene>
    <name evidence="9" type="ORF">ACFQO1_08925</name>
</gene>
<evidence type="ECO:0000313" key="9">
    <source>
        <dbReference type="EMBL" id="MFC7357809.1"/>
    </source>
</evidence>
<dbReference type="EMBL" id="JBHTBN010000004">
    <property type="protein sequence ID" value="MFC7357809.1"/>
    <property type="molecule type" value="Genomic_DNA"/>
</dbReference>
<evidence type="ECO:0000256" key="1">
    <source>
        <dbReference type="ARBA" id="ARBA00004127"/>
    </source>
</evidence>
<sequence length="457" mass="54470">MNKFLFKHIDNTGLVLFRVAFGLLIAIEGYGAVATGWVRRTLVEPEFTFNFIGFEFLQPLPGDGMYYYFILMGTFGVLVMIGYKYRFSMFCYALMWSCVYLMQKTSYNNHYYLMMLLCWIMVFLPAHRWFSIDSWKNSALKSPSMPRWVLLILILQVWIVYTYASVAKMYPDWLDTTVAELFMRGKRDYWLIGSFLQLDWVHWCIAYVGILFDLLIVPLLLWRRTRLIGFCISIFFHLFNSFVFQIGIFPYMSIAFALFFFSPEVLRKRFLPKKTVYTAGEIIVPTYKKPLIAVLSIYFVIQVLLPLRHWTFKDDVLWTEEGHRLSWRMMLRSRSSNLSVYVQDKNGGERIRYDYKALLSKKQQRSVKSKPDMLWQLAQRIKEKEAKEGRDVSVFMDARVKINGGIYSKLIDSEVDLAAEKWYWYKHHEWILPSPEKYHYGENERNLHRSPLIRQER</sequence>
<dbReference type="InterPro" id="IPR053935">
    <property type="entry name" value="VKGC_lumenal_dom"/>
</dbReference>
<evidence type="ECO:0000256" key="7">
    <source>
        <dbReference type="SAM" id="Phobius"/>
    </source>
</evidence>
<evidence type="ECO:0000313" key="10">
    <source>
        <dbReference type="Proteomes" id="UP001596415"/>
    </source>
</evidence>
<reference evidence="10" key="1">
    <citation type="journal article" date="2019" name="Int. J. Syst. Evol. Microbiol.">
        <title>The Global Catalogue of Microorganisms (GCM) 10K type strain sequencing project: providing services to taxonomists for standard genome sequencing and annotation.</title>
        <authorList>
            <consortium name="The Broad Institute Genomics Platform"/>
            <consortium name="The Broad Institute Genome Sequencing Center for Infectious Disease"/>
            <person name="Wu L."/>
            <person name="Ma J."/>
        </authorList>
    </citation>
    <scope>NUCLEOTIDE SEQUENCE [LARGE SCALE GENOMIC DNA]</scope>
    <source>
        <strain evidence="10">CGMCC 1.16306</strain>
    </source>
</reference>
<evidence type="ECO:0000256" key="3">
    <source>
        <dbReference type="ARBA" id="ARBA00022989"/>
    </source>
</evidence>
<dbReference type="Proteomes" id="UP001596415">
    <property type="component" value="Unassembled WGS sequence"/>
</dbReference>
<feature type="transmembrane region" description="Helical" evidence="7">
    <location>
        <begin position="148"/>
        <end position="166"/>
    </location>
</feature>
<feature type="domain" description="HTTM-like" evidence="8">
    <location>
        <begin position="6"/>
        <end position="265"/>
    </location>
</feature>
<dbReference type="InterPro" id="IPR053934">
    <property type="entry name" value="HTTM_dom"/>
</dbReference>
<feature type="transmembrane region" description="Helical" evidence="7">
    <location>
        <begin position="12"/>
        <end position="33"/>
    </location>
</feature>
<keyword evidence="5" id="KW-1015">Disulfide bond</keyword>
<dbReference type="SMART" id="SM00752">
    <property type="entry name" value="HTTM"/>
    <property type="match status" value="1"/>
</dbReference>
<dbReference type="PANTHER" id="PTHR12639:SF7">
    <property type="entry name" value="HTTM DOMAIN-CONTAINING PROTEIN"/>
    <property type="match status" value="1"/>
</dbReference>
<name>A0ABW2MSC3_9FLAO</name>
<dbReference type="InterPro" id="IPR011020">
    <property type="entry name" value="HTTM-like"/>
</dbReference>
<feature type="transmembrane region" description="Helical" evidence="7">
    <location>
        <begin position="290"/>
        <end position="307"/>
    </location>
</feature>
<organism evidence="9 10">
    <name type="scientific">Jejudonia soesokkakensis</name>
    <dbReference type="NCBI Taxonomy" id="1323432"/>
    <lineage>
        <taxon>Bacteria</taxon>
        <taxon>Pseudomonadati</taxon>
        <taxon>Bacteroidota</taxon>
        <taxon>Flavobacteriia</taxon>
        <taxon>Flavobacteriales</taxon>
        <taxon>Flavobacteriaceae</taxon>
        <taxon>Jejudonia</taxon>
    </lineage>
</organism>
<keyword evidence="4 7" id="KW-0472">Membrane</keyword>
<evidence type="ECO:0000256" key="2">
    <source>
        <dbReference type="ARBA" id="ARBA00022692"/>
    </source>
</evidence>
<dbReference type="Pfam" id="PF05090">
    <property type="entry name" value="HTTM"/>
    <property type="match status" value="1"/>
</dbReference>
<accession>A0ABW2MSC3</accession>
<keyword evidence="6" id="KW-0456">Lyase</keyword>
<protein>
    <submittedName>
        <fullName evidence="9">HTTM domain-containing protein</fullName>
    </submittedName>
</protein>
<evidence type="ECO:0000256" key="5">
    <source>
        <dbReference type="ARBA" id="ARBA00023157"/>
    </source>
</evidence>
<evidence type="ECO:0000259" key="8">
    <source>
        <dbReference type="SMART" id="SM00752"/>
    </source>
</evidence>
<proteinExistence type="predicted"/>
<comment type="caution">
    <text evidence="9">The sequence shown here is derived from an EMBL/GenBank/DDBJ whole genome shotgun (WGS) entry which is preliminary data.</text>
</comment>
<keyword evidence="2 7" id="KW-0812">Transmembrane</keyword>
<keyword evidence="10" id="KW-1185">Reference proteome</keyword>
<keyword evidence="3 7" id="KW-1133">Transmembrane helix</keyword>
<feature type="transmembrane region" description="Helical" evidence="7">
    <location>
        <begin position="109"/>
        <end position="127"/>
    </location>
</feature>
<feature type="transmembrane region" description="Helical" evidence="7">
    <location>
        <begin position="200"/>
        <end position="222"/>
    </location>
</feature>
<evidence type="ECO:0000256" key="4">
    <source>
        <dbReference type="ARBA" id="ARBA00023136"/>
    </source>
</evidence>
<feature type="transmembrane region" description="Helical" evidence="7">
    <location>
        <begin position="65"/>
        <end position="82"/>
    </location>
</feature>
<dbReference type="Pfam" id="PF22777">
    <property type="entry name" value="VKGC_lumenal_dom"/>
    <property type="match status" value="1"/>
</dbReference>
<dbReference type="RefSeq" id="WP_380217670.1">
    <property type="nucleotide sequence ID" value="NZ_JBHTBN010000004.1"/>
</dbReference>
<evidence type="ECO:0000256" key="6">
    <source>
        <dbReference type="ARBA" id="ARBA00023239"/>
    </source>
</evidence>
<comment type="subcellular location">
    <subcellularLocation>
        <location evidence="1">Endomembrane system</location>
        <topology evidence="1">Multi-pass membrane protein</topology>
    </subcellularLocation>
</comment>